<protein>
    <recommendedName>
        <fullName evidence="4">AP2 domain-containing protein</fullName>
    </recommendedName>
</protein>
<organism evidence="2 3">
    <name type="scientific">Tropicimonas omnivorans</name>
    <dbReference type="NCBI Taxonomy" id="3075590"/>
    <lineage>
        <taxon>Bacteria</taxon>
        <taxon>Pseudomonadati</taxon>
        <taxon>Pseudomonadota</taxon>
        <taxon>Alphaproteobacteria</taxon>
        <taxon>Rhodobacterales</taxon>
        <taxon>Roseobacteraceae</taxon>
        <taxon>Tropicimonas</taxon>
    </lineage>
</organism>
<gene>
    <name evidence="2" type="ORF">RM543_17880</name>
</gene>
<sequence>MSRRPKYPPHPTPPDDPGRRFLDQSLRKLRGEGYRGAGARSPGRRPWNAVSEMERLEVRPEGDGWVAELGFKTRWGRAAVFLRVPARGCYPSRRQAEVEARNALRRLMRRVDGPGLTAPWR</sequence>
<proteinExistence type="predicted"/>
<accession>A0ABU3DLE6</accession>
<dbReference type="EMBL" id="JAVRHL010000006">
    <property type="protein sequence ID" value="MDT0684545.1"/>
    <property type="molecule type" value="Genomic_DNA"/>
</dbReference>
<keyword evidence="3" id="KW-1185">Reference proteome</keyword>
<reference evidence="2 3" key="1">
    <citation type="submission" date="2023-09" db="EMBL/GenBank/DDBJ databases">
        <authorList>
            <person name="Rey-Velasco X."/>
        </authorList>
    </citation>
    <scope>NUCLEOTIDE SEQUENCE [LARGE SCALE GENOMIC DNA]</scope>
    <source>
        <strain evidence="2 3">F158</strain>
    </source>
</reference>
<name>A0ABU3DLE6_9RHOB</name>
<evidence type="ECO:0000313" key="3">
    <source>
        <dbReference type="Proteomes" id="UP001265259"/>
    </source>
</evidence>
<feature type="region of interest" description="Disordered" evidence="1">
    <location>
        <begin position="1"/>
        <end position="21"/>
    </location>
</feature>
<comment type="caution">
    <text evidence="2">The sequence shown here is derived from an EMBL/GenBank/DDBJ whole genome shotgun (WGS) entry which is preliminary data.</text>
</comment>
<evidence type="ECO:0008006" key="4">
    <source>
        <dbReference type="Google" id="ProtNLM"/>
    </source>
</evidence>
<evidence type="ECO:0000256" key="1">
    <source>
        <dbReference type="SAM" id="MobiDB-lite"/>
    </source>
</evidence>
<dbReference type="Proteomes" id="UP001265259">
    <property type="component" value="Unassembled WGS sequence"/>
</dbReference>
<dbReference type="RefSeq" id="WP_311694148.1">
    <property type="nucleotide sequence ID" value="NZ_JAVRHL010000006.1"/>
</dbReference>
<evidence type="ECO:0000313" key="2">
    <source>
        <dbReference type="EMBL" id="MDT0684545.1"/>
    </source>
</evidence>